<dbReference type="EnsemblMetazoa" id="tetur07g05060.1">
    <property type="protein sequence ID" value="tetur07g05060.1"/>
    <property type="gene ID" value="tetur07g05060"/>
</dbReference>
<dbReference type="EMBL" id="CAEY01001891">
    <property type="status" value="NOT_ANNOTATED_CDS"/>
    <property type="molecule type" value="Genomic_DNA"/>
</dbReference>
<name>T1K9I4_TETUR</name>
<dbReference type="AlphaFoldDB" id="T1K9I4"/>
<reference evidence="2" key="1">
    <citation type="submission" date="2011-08" db="EMBL/GenBank/DDBJ databases">
        <authorList>
            <person name="Rombauts S."/>
        </authorList>
    </citation>
    <scope>NUCLEOTIDE SEQUENCE</scope>
    <source>
        <strain evidence="2">London</strain>
    </source>
</reference>
<dbReference type="Proteomes" id="UP000015104">
    <property type="component" value="Unassembled WGS sequence"/>
</dbReference>
<dbReference type="HOGENOM" id="CLU_3413357_0_0_1"/>
<proteinExistence type="predicted"/>
<keyword evidence="2" id="KW-1185">Reference proteome</keyword>
<accession>T1K9I4</accession>
<organism evidence="1 2">
    <name type="scientific">Tetranychus urticae</name>
    <name type="common">Two-spotted spider mite</name>
    <dbReference type="NCBI Taxonomy" id="32264"/>
    <lineage>
        <taxon>Eukaryota</taxon>
        <taxon>Metazoa</taxon>
        <taxon>Ecdysozoa</taxon>
        <taxon>Arthropoda</taxon>
        <taxon>Chelicerata</taxon>
        <taxon>Arachnida</taxon>
        <taxon>Acari</taxon>
        <taxon>Acariformes</taxon>
        <taxon>Trombidiformes</taxon>
        <taxon>Prostigmata</taxon>
        <taxon>Eleutherengona</taxon>
        <taxon>Raphignathae</taxon>
        <taxon>Tetranychoidea</taxon>
        <taxon>Tetranychidae</taxon>
        <taxon>Tetranychus</taxon>
    </lineage>
</organism>
<evidence type="ECO:0000313" key="2">
    <source>
        <dbReference type="Proteomes" id="UP000015104"/>
    </source>
</evidence>
<reference evidence="1" key="2">
    <citation type="submission" date="2015-06" db="UniProtKB">
        <authorList>
            <consortium name="EnsemblMetazoa"/>
        </authorList>
    </citation>
    <scope>IDENTIFICATION</scope>
</reference>
<protein>
    <submittedName>
        <fullName evidence="1">Uncharacterized protein</fullName>
    </submittedName>
</protein>
<evidence type="ECO:0000313" key="1">
    <source>
        <dbReference type="EnsemblMetazoa" id="tetur07g05060.1"/>
    </source>
</evidence>
<sequence>MAYNLTLLLYQLIYTKEVNLFDQAKPKT</sequence>